<evidence type="ECO:0000313" key="2">
    <source>
        <dbReference type="Proteomes" id="UP000054560"/>
    </source>
</evidence>
<gene>
    <name evidence="1" type="ORF">SARC_03805</name>
</gene>
<keyword evidence="2" id="KW-1185">Reference proteome</keyword>
<dbReference type="Proteomes" id="UP000054560">
    <property type="component" value="Unassembled WGS sequence"/>
</dbReference>
<name>A0A0L0G4L0_9EUKA</name>
<reference evidence="1 2" key="1">
    <citation type="submission" date="2011-02" db="EMBL/GenBank/DDBJ databases">
        <title>The Genome Sequence of Sphaeroforma arctica JP610.</title>
        <authorList>
            <consortium name="The Broad Institute Genome Sequencing Platform"/>
            <person name="Russ C."/>
            <person name="Cuomo C."/>
            <person name="Young S.K."/>
            <person name="Zeng Q."/>
            <person name="Gargeya S."/>
            <person name="Alvarado L."/>
            <person name="Berlin A."/>
            <person name="Chapman S.B."/>
            <person name="Chen Z."/>
            <person name="Freedman E."/>
            <person name="Gellesch M."/>
            <person name="Goldberg J."/>
            <person name="Griggs A."/>
            <person name="Gujja S."/>
            <person name="Heilman E."/>
            <person name="Heiman D."/>
            <person name="Howarth C."/>
            <person name="Mehta T."/>
            <person name="Neiman D."/>
            <person name="Pearson M."/>
            <person name="Roberts A."/>
            <person name="Saif S."/>
            <person name="Shea T."/>
            <person name="Shenoy N."/>
            <person name="Sisk P."/>
            <person name="Stolte C."/>
            <person name="Sykes S."/>
            <person name="White J."/>
            <person name="Yandava C."/>
            <person name="Burger G."/>
            <person name="Gray M.W."/>
            <person name="Holland P.W.H."/>
            <person name="King N."/>
            <person name="Lang F.B.F."/>
            <person name="Roger A.J."/>
            <person name="Ruiz-Trillo I."/>
            <person name="Haas B."/>
            <person name="Nusbaum C."/>
            <person name="Birren B."/>
        </authorList>
    </citation>
    <scope>NUCLEOTIDE SEQUENCE [LARGE SCALE GENOMIC DNA]</scope>
    <source>
        <strain evidence="1 2">JP610</strain>
    </source>
</reference>
<proteinExistence type="predicted"/>
<evidence type="ECO:0000313" key="1">
    <source>
        <dbReference type="EMBL" id="KNC83985.1"/>
    </source>
</evidence>
<dbReference type="RefSeq" id="XP_014157887.1">
    <property type="nucleotide sequence ID" value="XM_014302412.1"/>
</dbReference>
<protein>
    <submittedName>
        <fullName evidence="1">Uncharacterized protein</fullName>
    </submittedName>
</protein>
<dbReference type="AlphaFoldDB" id="A0A0L0G4L0"/>
<organism evidence="1 2">
    <name type="scientific">Sphaeroforma arctica JP610</name>
    <dbReference type="NCBI Taxonomy" id="667725"/>
    <lineage>
        <taxon>Eukaryota</taxon>
        <taxon>Ichthyosporea</taxon>
        <taxon>Ichthyophonida</taxon>
        <taxon>Sphaeroforma</taxon>
    </lineage>
</organism>
<dbReference type="GeneID" id="25904309"/>
<dbReference type="EMBL" id="KQ241797">
    <property type="protein sequence ID" value="KNC83985.1"/>
    <property type="molecule type" value="Genomic_DNA"/>
</dbReference>
<accession>A0A0L0G4L0</accession>
<sequence length="319" mass="36041">MEGMLESHFTCVIYTTVTLGVKQSSCCGTSLCASFVTKTKGDSCCRCRNTTFVMFKNRAIHEVLETCRRTCAECKVELNIIAFKRHLCQAQLDQLPTIKLPADYESLLRGSSYKCTVTKPRESLDGEQIFIGQVSATVHSTCDGDGVAIVYLQENEKYARLSLHAANHLVVERQEAEKKACENVRRAETAELEFMFGPLDDDRVFAFESSDESDIESVSSSGLPFVPPAFAVWTAMTVANMSHEERQMYNCVLNDDALAAVLPRRSRRTGVRWKLVAIHRCHSDRRHYIAPFHADHLHVRVLSSRNVKTRRQLVPQDFL</sequence>